<accession>A0A6A8DRG3</accession>
<keyword evidence="3" id="KW-1185">Reference proteome</keyword>
<dbReference type="GO" id="GO:0008233">
    <property type="term" value="F:peptidase activity"/>
    <property type="evidence" value="ECO:0007669"/>
    <property type="project" value="InterPro"/>
</dbReference>
<dbReference type="InterPro" id="IPR009045">
    <property type="entry name" value="Zn_M74/Hedgehog-like"/>
</dbReference>
<dbReference type="PANTHER" id="PTHR34385:SF1">
    <property type="entry name" value="PEPTIDOGLYCAN L-ALANYL-D-GLUTAMATE ENDOPEPTIDASE CWLK"/>
    <property type="match status" value="1"/>
</dbReference>
<evidence type="ECO:0000313" key="3">
    <source>
        <dbReference type="Proteomes" id="UP000799092"/>
    </source>
</evidence>
<dbReference type="SUPFAM" id="SSF55166">
    <property type="entry name" value="Hedgehog/DD-peptidase"/>
    <property type="match status" value="1"/>
</dbReference>
<dbReference type="InterPro" id="IPR039561">
    <property type="entry name" value="Peptidase_M15C"/>
</dbReference>
<reference evidence="2" key="1">
    <citation type="submission" date="2019-11" db="EMBL/GenBank/DDBJ databases">
        <authorList>
            <person name="Li J."/>
        </authorList>
    </citation>
    <scope>NUCLEOTIDE SEQUENCE</scope>
    <source>
        <strain evidence="2">B6B</strain>
    </source>
</reference>
<evidence type="ECO:0000313" key="2">
    <source>
        <dbReference type="EMBL" id="MRH43792.1"/>
    </source>
</evidence>
<dbReference type="Pfam" id="PF13539">
    <property type="entry name" value="Peptidase_M15_4"/>
    <property type="match status" value="1"/>
</dbReference>
<name>A0A6A8DRG3_9BACI</name>
<dbReference type="CDD" id="cd14845">
    <property type="entry name" value="L-Ala-D-Glu_peptidase_like"/>
    <property type="match status" value="1"/>
</dbReference>
<protein>
    <submittedName>
        <fullName evidence="2">M15 family peptidase</fullName>
    </submittedName>
</protein>
<feature type="domain" description="Peptidase M15C" evidence="1">
    <location>
        <begin position="58"/>
        <end position="126"/>
    </location>
</feature>
<proteinExistence type="predicted"/>
<organism evidence="2 3">
    <name type="scientific">Aquibacillus halophilus</name>
    <dbReference type="NCBI Taxonomy" id="930132"/>
    <lineage>
        <taxon>Bacteria</taxon>
        <taxon>Bacillati</taxon>
        <taxon>Bacillota</taxon>
        <taxon>Bacilli</taxon>
        <taxon>Bacillales</taxon>
        <taxon>Bacillaceae</taxon>
        <taxon>Aquibacillus</taxon>
    </lineage>
</organism>
<dbReference type="OrthoDB" id="9799970at2"/>
<dbReference type="PANTHER" id="PTHR34385">
    <property type="entry name" value="D-ALANYL-D-ALANINE CARBOXYPEPTIDASE"/>
    <property type="match status" value="1"/>
</dbReference>
<sequence length="155" mass="17829">MPTQLDPVIEIYQDRLIAQAATNGINILITDDFRSIEEQNALYARGRTTEGNIVTNVQGGESYHNYGLAIDFALQLENGDVIWDVYYDGNNNGESDWMEVVEIAKEMGFEWGGDWKNFRDYPHLQMDFGLTIWDLQRGKRPEDTIVYRNLIESGE</sequence>
<dbReference type="Proteomes" id="UP000799092">
    <property type="component" value="Unassembled WGS sequence"/>
</dbReference>
<dbReference type="AlphaFoldDB" id="A0A6A8DRG3"/>
<dbReference type="EMBL" id="WJNG01000011">
    <property type="protein sequence ID" value="MRH43792.1"/>
    <property type="molecule type" value="Genomic_DNA"/>
</dbReference>
<gene>
    <name evidence="2" type="ORF">GH741_14030</name>
</gene>
<comment type="caution">
    <text evidence="2">The sequence shown here is derived from an EMBL/GenBank/DDBJ whole genome shotgun (WGS) entry which is preliminary data.</text>
</comment>
<dbReference type="Gene3D" id="3.30.1380.10">
    <property type="match status" value="1"/>
</dbReference>
<dbReference type="InterPro" id="IPR052179">
    <property type="entry name" value="DD-CPase-like"/>
</dbReference>
<evidence type="ECO:0000259" key="1">
    <source>
        <dbReference type="Pfam" id="PF13539"/>
    </source>
</evidence>